<dbReference type="Proteomes" id="UP000219285">
    <property type="component" value="Chromosome"/>
</dbReference>
<dbReference type="Pfam" id="PF23947">
    <property type="entry name" value="DUF7281"/>
    <property type="match status" value="1"/>
</dbReference>
<dbReference type="InterPro" id="IPR055705">
    <property type="entry name" value="DUF7281"/>
</dbReference>
<dbReference type="RefSeq" id="WP_075608830.1">
    <property type="nucleotide sequence ID" value="NZ_CP052766.1"/>
</dbReference>
<dbReference type="SUPFAM" id="SSF56726">
    <property type="entry name" value="DNA topoisomerase IV, alpha subunit"/>
    <property type="match status" value="1"/>
</dbReference>
<proteinExistence type="predicted"/>
<evidence type="ECO:0000313" key="2">
    <source>
        <dbReference type="EMBL" id="QJR79852.1"/>
    </source>
</evidence>
<dbReference type="EMBL" id="CP052766">
    <property type="protein sequence ID" value="QJR79852.1"/>
    <property type="molecule type" value="Genomic_DNA"/>
</dbReference>
<dbReference type="AlphaFoldDB" id="A0A6M4M9M8"/>
<dbReference type="OrthoDB" id="8564671at2"/>
<evidence type="ECO:0000313" key="3">
    <source>
        <dbReference type="Proteomes" id="UP000219285"/>
    </source>
</evidence>
<protein>
    <recommendedName>
        <fullName evidence="1">DUF7281 domain-containing protein</fullName>
    </recommendedName>
</protein>
<accession>A0A6M4M9M8</accession>
<dbReference type="KEGG" id="apel:CA267_003160"/>
<reference evidence="3" key="1">
    <citation type="submission" date="2014-12" db="EMBL/GenBank/DDBJ databases">
        <title>Complete genome sequence of a multi-drug resistant Klebsiella pneumoniae.</title>
        <authorList>
            <person name="Hua X."/>
            <person name="Chen Q."/>
            <person name="Li X."/>
            <person name="Feng Y."/>
            <person name="Ruan Z."/>
            <person name="Yu Y."/>
        </authorList>
    </citation>
    <scope>NUCLEOTIDE SEQUENCE [LARGE SCALE GENOMIC DNA]</scope>
    <source>
        <strain evidence="3">5.12</strain>
    </source>
</reference>
<keyword evidence="3" id="KW-1185">Reference proteome</keyword>
<gene>
    <name evidence="2" type="ORF">CA267_003160</name>
</gene>
<evidence type="ECO:0000259" key="1">
    <source>
        <dbReference type="Pfam" id="PF23947"/>
    </source>
</evidence>
<reference evidence="2 3" key="2">
    <citation type="submission" date="2020-04" db="EMBL/GenBank/DDBJ databases">
        <title>Complete genome sequence of Alteromonas pelagimontana 5.12T.</title>
        <authorList>
            <person name="Sinha R.K."/>
            <person name="Krishnan K.P."/>
            <person name="Kurian J.P."/>
        </authorList>
    </citation>
    <scope>NUCLEOTIDE SEQUENCE [LARGE SCALE GENOMIC DNA]</scope>
    <source>
        <strain evidence="2 3">5.12</strain>
    </source>
</reference>
<name>A0A6M4M9M8_9ALTE</name>
<feature type="domain" description="DUF7281" evidence="1">
    <location>
        <begin position="99"/>
        <end position="284"/>
    </location>
</feature>
<organism evidence="2 3">
    <name type="scientific">Alteromonas pelagimontana</name>
    <dbReference type="NCBI Taxonomy" id="1858656"/>
    <lineage>
        <taxon>Bacteria</taxon>
        <taxon>Pseudomonadati</taxon>
        <taxon>Pseudomonadota</taxon>
        <taxon>Gammaproteobacteria</taxon>
        <taxon>Alteromonadales</taxon>
        <taxon>Alteromonadaceae</taxon>
        <taxon>Alteromonas/Salinimonas group</taxon>
        <taxon>Alteromonas</taxon>
    </lineage>
</organism>
<dbReference type="InterPro" id="IPR036078">
    <property type="entry name" value="Spo11/TopoVI_A_sf"/>
</dbReference>
<dbReference type="GO" id="GO:0005694">
    <property type="term" value="C:chromosome"/>
    <property type="evidence" value="ECO:0007669"/>
    <property type="project" value="InterPro"/>
</dbReference>
<dbReference type="GO" id="GO:0003677">
    <property type="term" value="F:DNA binding"/>
    <property type="evidence" value="ECO:0007669"/>
    <property type="project" value="InterPro"/>
</dbReference>
<sequence length="288" mass="32429">MVLNRRQQNALRDFLLKPGKLVYTPSDGLARYLSDNYGDLLKWRGKQLIFSEQSKQKLKQELHLHQPDLFFISTATQNRVAFAGVSGAEKQARLAPEDTHVLVNHHQGNYACIGLNAPLPKGTSLRVPLAQLQQTSINKIVVIENLDIFDHWYEAMWAGRDENTLAVYRGHDKSQSGGVSSLLECYATKARIIAFCDYDPKGAEIALTTTHIQSLLLPDLTTINPQAFYKINQPHLYQKQARSVGFLRSNVFSSTHAKLQALCNEANMVAVLQQHMLAYAIPLQEIYL</sequence>